<gene>
    <name evidence="1" type="ORF">SYV04_22750</name>
</gene>
<protein>
    <recommendedName>
        <fullName evidence="3">Lipoprotein MlpA</fullName>
    </recommendedName>
</protein>
<dbReference type="Proteomes" id="UP001291309">
    <property type="component" value="Unassembled WGS sequence"/>
</dbReference>
<evidence type="ECO:0008006" key="3">
    <source>
        <dbReference type="Google" id="ProtNLM"/>
    </source>
</evidence>
<evidence type="ECO:0000313" key="2">
    <source>
        <dbReference type="Proteomes" id="UP001291309"/>
    </source>
</evidence>
<dbReference type="PROSITE" id="PS51257">
    <property type="entry name" value="PROKAR_LIPOPROTEIN"/>
    <property type="match status" value="1"/>
</dbReference>
<reference evidence="1 2" key="1">
    <citation type="submission" date="2023-12" db="EMBL/GenBank/DDBJ databases">
        <title>the genome sequence of Hyalangium sp. s54d21.</title>
        <authorList>
            <person name="Zhang X."/>
        </authorList>
    </citation>
    <scope>NUCLEOTIDE SEQUENCE [LARGE SCALE GENOMIC DNA]</scope>
    <source>
        <strain evidence="2">s54d21</strain>
    </source>
</reference>
<sequence length="251" mass="26193">MTKNIVSVAAALLGAGALLSSCNFEQPEAGCIVQDASLNNWYAKYDVEGDAPSAECDRFIPKGETLGVFKFTNPEEGREGETKLTIRPSGLASRGARDPGDPYLQTAVGAMVDEPDAGNFCGASDFSAATVNASARAANPDTGVTAEDATVITYQFEDVNVYSSPSAPGTQLKGTLAYTRVVQREGGPLTCTARLKVRALWPVAACDPASNEPRNSCGAGSGVNPDFDAVCDPVLKFCVPAGEIPSFRAQD</sequence>
<name>A0ABU5H8N7_9BACT</name>
<evidence type="ECO:0000313" key="1">
    <source>
        <dbReference type="EMBL" id="MDY7229229.1"/>
    </source>
</evidence>
<organism evidence="1 2">
    <name type="scientific">Hyalangium rubrum</name>
    <dbReference type="NCBI Taxonomy" id="3103134"/>
    <lineage>
        <taxon>Bacteria</taxon>
        <taxon>Pseudomonadati</taxon>
        <taxon>Myxococcota</taxon>
        <taxon>Myxococcia</taxon>
        <taxon>Myxococcales</taxon>
        <taxon>Cystobacterineae</taxon>
        <taxon>Archangiaceae</taxon>
        <taxon>Hyalangium</taxon>
    </lineage>
</organism>
<dbReference type="RefSeq" id="WP_321547949.1">
    <property type="nucleotide sequence ID" value="NZ_JAXIVS010000007.1"/>
</dbReference>
<keyword evidence="2" id="KW-1185">Reference proteome</keyword>
<proteinExistence type="predicted"/>
<accession>A0ABU5H8N7</accession>
<comment type="caution">
    <text evidence="1">The sequence shown here is derived from an EMBL/GenBank/DDBJ whole genome shotgun (WGS) entry which is preliminary data.</text>
</comment>
<dbReference type="EMBL" id="JAXIVS010000007">
    <property type="protein sequence ID" value="MDY7229229.1"/>
    <property type="molecule type" value="Genomic_DNA"/>
</dbReference>